<dbReference type="Proteomes" id="UP000186609">
    <property type="component" value="Chromosome"/>
</dbReference>
<sequence length="107" mass="11838">MKWKMSRLEISMAEMAKAVEMSVQSVHALIHRDSKISTEKAARIAGALGWTLDEMLAQQRKMDEGYERVALLEEDPKAYTQAVLAIAMAAGRKPGLPKGKLPQEGEL</sequence>
<dbReference type="KEGG" id="rhy:RD110_10795"/>
<evidence type="ECO:0000313" key="2">
    <source>
        <dbReference type="EMBL" id="APW37614.1"/>
    </source>
</evidence>
<dbReference type="SUPFAM" id="SSF47413">
    <property type="entry name" value="lambda repressor-like DNA-binding domains"/>
    <property type="match status" value="1"/>
</dbReference>
<evidence type="ECO:0000259" key="1">
    <source>
        <dbReference type="PROSITE" id="PS50943"/>
    </source>
</evidence>
<gene>
    <name evidence="2" type="ORF">RD110_10795</name>
</gene>
<dbReference type="InterPro" id="IPR010982">
    <property type="entry name" value="Lambda_DNA-bd_dom_sf"/>
</dbReference>
<feature type="domain" description="HTH cro/C1-type" evidence="1">
    <location>
        <begin position="10"/>
        <end position="55"/>
    </location>
</feature>
<accession>A0A1P8JV45</accession>
<dbReference type="EMBL" id="CP019236">
    <property type="protein sequence ID" value="APW37614.1"/>
    <property type="molecule type" value="Genomic_DNA"/>
</dbReference>
<keyword evidence="3" id="KW-1185">Reference proteome</keyword>
<dbReference type="Gene3D" id="1.10.260.40">
    <property type="entry name" value="lambda repressor-like DNA-binding domains"/>
    <property type="match status" value="1"/>
</dbReference>
<dbReference type="PROSITE" id="PS50943">
    <property type="entry name" value="HTH_CROC1"/>
    <property type="match status" value="1"/>
</dbReference>
<dbReference type="AlphaFoldDB" id="A0A1P8JV45"/>
<dbReference type="GO" id="GO:0003677">
    <property type="term" value="F:DNA binding"/>
    <property type="evidence" value="ECO:0007669"/>
    <property type="project" value="InterPro"/>
</dbReference>
<proteinExistence type="predicted"/>
<name>A0A1P8JV45_9BURK</name>
<reference evidence="2 3" key="1">
    <citation type="submission" date="2017-01" db="EMBL/GenBank/DDBJ databases">
        <authorList>
            <person name="Mah S.A."/>
            <person name="Swanson W.J."/>
            <person name="Moy G.W."/>
            <person name="Vacquier V.D."/>
        </authorList>
    </citation>
    <scope>NUCLEOTIDE SEQUENCE [LARGE SCALE GENOMIC DNA]</scope>
    <source>
        <strain evidence="2 3">DCY110</strain>
    </source>
</reference>
<evidence type="ECO:0000313" key="3">
    <source>
        <dbReference type="Proteomes" id="UP000186609"/>
    </source>
</evidence>
<dbReference type="InterPro" id="IPR001387">
    <property type="entry name" value="Cro/C1-type_HTH"/>
</dbReference>
<protein>
    <recommendedName>
        <fullName evidence="1">HTH cro/C1-type domain-containing protein</fullName>
    </recommendedName>
</protein>
<organism evidence="2 3">
    <name type="scientific">Rhodoferax koreensis</name>
    <dbReference type="NCBI Taxonomy" id="1842727"/>
    <lineage>
        <taxon>Bacteria</taxon>
        <taxon>Pseudomonadati</taxon>
        <taxon>Pseudomonadota</taxon>
        <taxon>Betaproteobacteria</taxon>
        <taxon>Burkholderiales</taxon>
        <taxon>Comamonadaceae</taxon>
        <taxon>Rhodoferax</taxon>
    </lineage>
</organism>